<keyword evidence="2" id="KW-1185">Reference proteome</keyword>
<protein>
    <recommendedName>
        <fullName evidence="3">FbpB family small basic protein</fullName>
    </recommendedName>
</protein>
<evidence type="ECO:0008006" key="3">
    <source>
        <dbReference type="Google" id="ProtNLM"/>
    </source>
</evidence>
<evidence type="ECO:0000313" key="1">
    <source>
        <dbReference type="EMBL" id="GLO68367.1"/>
    </source>
</evidence>
<comment type="caution">
    <text evidence="1">The sequence shown here is derived from an EMBL/GenBank/DDBJ whole genome shotgun (WGS) entry which is preliminary data.</text>
</comment>
<reference evidence="1 2" key="1">
    <citation type="submission" date="2023-02" db="EMBL/GenBank/DDBJ databases">
        <title>Oceanobacillus kimchii IFOP_LL358 isolated form Alexandrium catenella lab strain.</title>
        <authorList>
            <person name="Gajardo G."/>
            <person name="Ueki S."/>
            <person name="Maruyama F."/>
        </authorList>
    </citation>
    <scope>NUCLEOTIDE SEQUENCE [LARGE SCALE GENOMIC DNA]</scope>
    <source>
        <strain evidence="1 2">IFOP_LL358</strain>
    </source>
</reference>
<sequence length="53" mass="6391">MPQIKERESGLVKFQAQEDINKKNREERLRRRNLALEKVNRILDDKDTLRKNG</sequence>
<dbReference type="Proteomes" id="UP001275436">
    <property type="component" value="Unassembled WGS sequence"/>
</dbReference>
<dbReference type="EMBL" id="BSKO01000002">
    <property type="protein sequence ID" value="GLO68367.1"/>
    <property type="molecule type" value="Genomic_DNA"/>
</dbReference>
<gene>
    <name evidence="1" type="ORF">MACH08_41510</name>
</gene>
<evidence type="ECO:0000313" key="2">
    <source>
        <dbReference type="Proteomes" id="UP001275436"/>
    </source>
</evidence>
<dbReference type="RefSeq" id="WP_419893851.1">
    <property type="nucleotide sequence ID" value="NZ_CP183889.1"/>
</dbReference>
<accession>A0ABQ5TTA8</accession>
<proteinExistence type="predicted"/>
<name>A0ABQ5TTA8_9BACI</name>
<organism evidence="1 2">
    <name type="scientific">Oceanobacillus kimchii</name>
    <dbReference type="NCBI Taxonomy" id="746691"/>
    <lineage>
        <taxon>Bacteria</taxon>
        <taxon>Bacillati</taxon>
        <taxon>Bacillota</taxon>
        <taxon>Bacilli</taxon>
        <taxon>Bacillales</taxon>
        <taxon>Bacillaceae</taxon>
        <taxon>Oceanobacillus</taxon>
    </lineage>
</organism>